<accession>A0ABV3GZU4</accession>
<gene>
    <name evidence="1" type="ORF">AB0K40_09250</name>
</gene>
<proteinExistence type="predicted"/>
<reference evidence="1 2" key="1">
    <citation type="submission" date="2024-06" db="EMBL/GenBank/DDBJ databases">
        <title>The Natural Products Discovery Center: Release of the First 8490 Sequenced Strains for Exploring Actinobacteria Biosynthetic Diversity.</title>
        <authorList>
            <person name="Kalkreuter E."/>
            <person name="Kautsar S.A."/>
            <person name="Yang D."/>
            <person name="Bader C.D."/>
            <person name="Teijaro C.N."/>
            <person name="Fluegel L."/>
            <person name="Davis C.M."/>
            <person name="Simpson J.R."/>
            <person name="Lauterbach L."/>
            <person name="Steele A.D."/>
            <person name="Gui C."/>
            <person name="Meng S."/>
            <person name="Li G."/>
            <person name="Viehrig K."/>
            <person name="Ye F."/>
            <person name="Su P."/>
            <person name="Kiefer A.F."/>
            <person name="Nichols A."/>
            <person name="Cepeda A.J."/>
            <person name="Yan W."/>
            <person name="Fan B."/>
            <person name="Jiang Y."/>
            <person name="Adhikari A."/>
            <person name="Zheng C.-J."/>
            <person name="Schuster L."/>
            <person name="Cowan T.M."/>
            <person name="Smanski M.J."/>
            <person name="Chevrette M.G."/>
            <person name="De Carvalho L.P.S."/>
            <person name="Shen B."/>
        </authorList>
    </citation>
    <scope>NUCLEOTIDE SEQUENCE [LARGE SCALE GENOMIC DNA]</scope>
    <source>
        <strain evidence="1 2">NPDC049574</strain>
    </source>
</reference>
<evidence type="ECO:0000313" key="1">
    <source>
        <dbReference type="EMBL" id="MEV4285680.1"/>
    </source>
</evidence>
<evidence type="ECO:0000313" key="2">
    <source>
        <dbReference type="Proteomes" id="UP001552427"/>
    </source>
</evidence>
<dbReference type="RefSeq" id="WP_364446642.1">
    <property type="nucleotide sequence ID" value="NZ_JBFARM010000003.1"/>
</dbReference>
<protein>
    <submittedName>
        <fullName evidence="1">Uncharacterized protein</fullName>
    </submittedName>
</protein>
<dbReference type="Proteomes" id="UP001552427">
    <property type="component" value="Unassembled WGS sequence"/>
</dbReference>
<name>A0ABV3GZU4_9ACTN</name>
<sequence>MFIDEDSYGLHRANTAPIIVATVQLPGAGNYLLNASLDFAQQDGAPQKYGVRCDFQLPNEPRVWFGMQTAIVGPEQTGSLSFQTAVTTTVPGPVNLRCYQNLVQGPAVFFDHVNLIAQSVPKITRF</sequence>
<dbReference type="EMBL" id="JBFARM010000003">
    <property type="protein sequence ID" value="MEV4285680.1"/>
    <property type="molecule type" value="Genomic_DNA"/>
</dbReference>
<comment type="caution">
    <text evidence="1">The sequence shown here is derived from an EMBL/GenBank/DDBJ whole genome shotgun (WGS) entry which is preliminary data.</text>
</comment>
<organism evidence="1 2">
    <name type="scientific">Nonomuraea bangladeshensis</name>
    <dbReference type="NCBI Taxonomy" id="404385"/>
    <lineage>
        <taxon>Bacteria</taxon>
        <taxon>Bacillati</taxon>
        <taxon>Actinomycetota</taxon>
        <taxon>Actinomycetes</taxon>
        <taxon>Streptosporangiales</taxon>
        <taxon>Streptosporangiaceae</taxon>
        <taxon>Nonomuraea</taxon>
    </lineage>
</organism>
<keyword evidence="2" id="KW-1185">Reference proteome</keyword>